<sequence>MSHHSANGVYKDTSPGGLSPEDEREAGLARLRTAETVSMSPELFEKLYLSPQNKVSGDLRKTFANPTPIALVGFLLSLTPLACDLMGWRGAGLFGAASIGVYFFQGGVLMLIAGILEWVLGNTFPAVVFTSFGGFWLSFGATLTPAFNTYGFYTTPDQHVSEGLATTGFNASLGFWLLFMGVLCFIYMICALRTNVVFVIIFLSLVVAFGLLAGAFFLQAADYAANAAAANRCLVGGGASTFVTCMAGWYLLTAILLASVDFPVQLPVGDLSTMIKGHSQKLTARGKA</sequence>
<protein>
    <submittedName>
        <fullName evidence="1">Uncharacterized protein</fullName>
    </submittedName>
</protein>
<proteinExistence type="predicted"/>
<evidence type="ECO:0000313" key="2">
    <source>
        <dbReference type="Proteomes" id="UP001163324"/>
    </source>
</evidence>
<dbReference type="EMBL" id="CM047942">
    <property type="protein sequence ID" value="KAI9901694.1"/>
    <property type="molecule type" value="Genomic_DNA"/>
</dbReference>
<name>A0ACC0V766_9HYPO</name>
<gene>
    <name evidence="1" type="ORF">N3K66_003511</name>
</gene>
<keyword evidence="2" id="KW-1185">Reference proteome</keyword>
<reference evidence="1" key="1">
    <citation type="submission" date="2022-10" db="EMBL/GenBank/DDBJ databases">
        <title>Complete Genome of Trichothecium roseum strain YXFP-22015, a Plant Pathogen Isolated from Citrus.</title>
        <authorList>
            <person name="Wang Y."/>
            <person name="Zhu L."/>
        </authorList>
    </citation>
    <scope>NUCLEOTIDE SEQUENCE</scope>
    <source>
        <strain evidence="1">YXFP-22015</strain>
    </source>
</reference>
<accession>A0ACC0V766</accession>
<organism evidence="1 2">
    <name type="scientific">Trichothecium roseum</name>
    <dbReference type="NCBI Taxonomy" id="47278"/>
    <lineage>
        <taxon>Eukaryota</taxon>
        <taxon>Fungi</taxon>
        <taxon>Dikarya</taxon>
        <taxon>Ascomycota</taxon>
        <taxon>Pezizomycotina</taxon>
        <taxon>Sordariomycetes</taxon>
        <taxon>Hypocreomycetidae</taxon>
        <taxon>Hypocreales</taxon>
        <taxon>Hypocreales incertae sedis</taxon>
        <taxon>Trichothecium</taxon>
    </lineage>
</organism>
<comment type="caution">
    <text evidence="1">The sequence shown here is derived from an EMBL/GenBank/DDBJ whole genome shotgun (WGS) entry which is preliminary data.</text>
</comment>
<dbReference type="Proteomes" id="UP001163324">
    <property type="component" value="Chromosome 3"/>
</dbReference>
<evidence type="ECO:0000313" key="1">
    <source>
        <dbReference type="EMBL" id="KAI9901694.1"/>
    </source>
</evidence>